<feature type="region of interest" description="Disordered" evidence="1">
    <location>
        <begin position="1"/>
        <end position="29"/>
    </location>
</feature>
<evidence type="ECO:0000313" key="2">
    <source>
        <dbReference type="EMBL" id="KII84004.1"/>
    </source>
</evidence>
<reference evidence="2 3" key="1">
    <citation type="submission" date="2014-06" db="EMBL/GenBank/DDBJ databases">
        <title>Evolutionary Origins and Diversification of the Mycorrhizal Mutualists.</title>
        <authorList>
            <consortium name="DOE Joint Genome Institute"/>
            <consortium name="Mycorrhizal Genomics Consortium"/>
            <person name="Kohler A."/>
            <person name="Kuo A."/>
            <person name="Nagy L.G."/>
            <person name="Floudas D."/>
            <person name="Copeland A."/>
            <person name="Barry K.W."/>
            <person name="Cichocki N."/>
            <person name="Veneault-Fourrey C."/>
            <person name="LaButti K."/>
            <person name="Lindquist E.A."/>
            <person name="Lipzen A."/>
            <person name="Lundell T."/>
            <person name="Morin E."/>
            <person name="Murat C."/>
            <person name="Riley R."/>
            <person name="Ohm R."/>
            <person name="Sun H."/>
            <person name="Tunlid A."/>
            <person name="Henrissat B."/>
            <person name="Grigoriev I.V."/>
            <person name="Hibbett D.S."/>
            <person name="Martin F."/>
        </authorList>
    </citation>
    <scope>NUCLEOTIDE SEQUENCE [LARGE SCALE GENOMIC DNA]</scope>
    <source>
        <strain evidence="2 3">FD-325 SS-3</strain>
    </source>
</reference>
<feature type="compositionally biased region" description="Polar residues" evidence="1">
    <location>
        <begin position="1"/>
        <end position="10"/>
    </location>
</feature>
<sequence>MHVSNNTSLYNARLKQHNVRRRRGGLHADAARTTRRRCENYTQTLVELHADAGRTTRRHCENYAQTLRELHTYARVRYTHTHTCTGGKVHIALLNAKYHKKTRESIRRENNVMQSPRRCVDKDCGSARERLRQRKRKDCGGARQCAHGDHEREQAPELSE</sequence>
<dbReference type="EMBL" id="KN832573">
    <property type="protein sequence ID" value="KII84004.1"/>
    <property type="molecule type" value="Genomic_DNA"/>
</dbReference>
<feature type="compositionally biased region" description="Basic and acidic residues" evidence="1">
    <location>
        <begin position="146"/>
        <end position="160"/>
    </location>
</feature>
<evidence type="ECO:0000256" key="1">
    <source>
        <dbReference type="SAM" id="MobiDB-lite"/>
    </source>
</evidence>
<dbReference type="AlphaFoldDB" id="A0A0C9T3T9"/>
<keyword evidence="3" id="KW-1185">Reference proteome</keyword>
<dbReference type="Proteomes" id="UP000053263">
    <property type="component" value="Unassembled WGS sequence"/>
</dbReference>
<evidence type="ECO:0000313" key="3">
    <source>
        <dbReference type="Proteomes" id="UP000053263"/>
    </source>
</evidence>
<proteinExistence type="predicted"/>
<feature type="region of interest" description="Disordered" evidence="1">
    <location>
        <begin position="132"/>
        <end position="160"/>
    </location>
</feature>
<name>A0A0C9T3T9_PLICR</name>
<gene>
    <name evidence="2" type="ORF">PLICRDRAFT_435466</name>
</gene>
<protein>
    <submittedName>
        <fullName evidence="2">Uncharacterized protein</fullName>
    </submittedName>
</protein>
<feature type="compositionally biased region" description="Basic residues" evidence="1">
    <location>
        <begin position="14"/>
        <end position="25"/>
    </location>
</feature>
<organism evidence="2 3">
    <name type="scientific">Plicaturopsis crispa FD-325 SS-3</name>
    <dbReference type="NCBI Taxonomy" id="944288"/>
    <lineage>
        <taxon>Eukaryota</taxon>
        <taxon>Fungi</taxon>
        <taxon>Dikarya</taxon>
        <taxon>Basidiomycota</taxon>
        <taxon>Agaricomycotina</taxon>
        <taxon>Agaricomycetes</taxon>
        <taxon>Agaricomycetidae</taxon>
        <taxon>Amylocorticiales</taxon>
        <taxon>Amylocorticiaceae</taxon>
        <taxon>Plicatura</taxon>
        <taxon>Plicaturopsis crispa</taxon>
    </lineage>
</organism>
<dbReference type="HOGENOM" id="CLU_1652886_0_0_1"/>
<accession>A0A0C9T3T9</accession>